<sequence length="219" mass="25199">MKKIGIIGGAGPEAGSLLFNMIIRKLQSEGKYNDHDFPEIHLLNYPFYFAINSTLKEELLREQLKEALNKLEKNNVDIIALACNTLHALIPQHNKLINMINCTIDNLKENSIKKALFLGTSYSVKFQLYQNQNIEIIYPEKQEQIFIDSLINLILKNNYTYSDYNKLKEIIFSSKYSSIESIILGCTELSVLYSKYNEKYEFITDPLDILANKLLKSSS</sequence>
<name>V6DKN0_9BACT</name>
<dbReference type="Proteomes" id="UP000018769">
    <property type="component" value="Chromosome I"/>
</dbReference>
<dbReference type="OrthoDB" id="9803739at2"/>
<accession>V6DKN0</accession>
<evidence type="ECO:0000313" key="4">
    <source>
        <dbReference type="EMBL" id="CDK31066.1"/>
    </source>
</evidence>
<organism evidence="4 5">
    <name type="scientific">Candidatus Babela massiliensis</name>
    <dbReference type="NCBI Taxonomy" id="673862"/>
    <lineage>
        <taxon>Bacteria</taxon>
        <taxon>Candidatus Babelota</taxon>
        <taxon>Candidatus Babeliae</taxon>
        <taxon>Candidatus Babeliales</taxon>
        <taxon>Candidatus Babeliaceae</taxon>
        <taxon>Candidatus Babela</taxon>
    </lineage>
</organism>
<dbReference type="EMBL" id="HG793133">
    <property type="protein sequence ID" value="CDK31066.1"/>
    <property type="molecule type" value="Genomic_DNA"/>
</dbReference>
<comment type="similarity">
    <text evidence="1">Belongs to the aspartate/glutamate racemases family.</text>
</comment>
<evidence type="ECO:0000256" key="3">
    <source>
        <dbReference type="SAM" id="Coils"/>
    </source>
</evidence>
<dbReference type="PANTHER" id="PTHR21198">
    <property type="entry name" value="GLUTAMATE RACEMASE"/>
    <property type="match status" value="1"/>
</dbReference>
<keyword evidence="3" id="KW-0175">Coiled coil</keyword>
<dbReference type="NCBIfam" id="TIGR00035">
    <property type="entry name" value="asp_race"/>
    <property type="match status" value="1"/>
</dbReference>
<dbReference type="eggNOG" id="COG1794">
    <property type="taxonomic scope" value="Bacteria"/>
</dbReference>
<dbReference type="AlphaFoldDB" id="V6DKN0"/>
<dbReference type="InterPro" id="IPR004380">
    <property type="entry name" value="Asp_race"/>
</dbReference>
<proteinExistence type="inferred from homology"/>
<dbReference type="PATRIC" id="fig|673862.3.peg.956"/>
<dbReference type="Gene3D" id="3.40.50.1860">
    <property type="match status" value="2"/>
</dbReference>
<keyword evidence="2" id="KW-0413">Isomerase</keyword>
<evidence type="ECO:0000256" key="2">
    <source>
        <dbReference type="ARBA" id="ARBA00023235"/>
    </source>
</evidence>
<dbReference type="InterPro" id="IPR015942">
    <property type="entry name" value="Asp/Glu/hydantoin_racemase"/>
</dbReference>
<dbReference type="PANTHER" id="PTHR21198:SF7">
    <property type="entry name" value="ASPARTATE-GLUTAMATE RACEMASE FAMILY"/>
    <property type="match status" value="1"/>
</dbReference>
<dbReference type="HOGENOM" id="CLU_055360_2_2_7"/>
<gene>
    <name evidence="4" type="primary">racX</name>
    <name evidence="4" type="ORF">BABL1_gene_779</name>
</gene>
<evidence type="ECO:0000256" key="1">
    <source>
        <dbReference type="ARBA" id="ARBA00007847"/>
    </source>
</evidence>
<keyword evidence="5" id="KW-1185">Reference proteome</keyword>
<dbReference type="InterPro" id="IPR001920">
    <property type="entry name" value="Asp/Glu_race"/>
</dbReference>
<dbReference type="GO" id="GO:0047661">
    <property type="term" value="F:amino-acid racemase activity"/>
    <property type="evidence" value="ECO:0007669"/>
    <property type="project" value="InterPro"/>
</dbReference>
<dbReference type="KEGG" id="dpb:BABL1_gene_779"/>
<dbReference type="Pfam" id="PF01177">
    <property type="entry name" value="Asp_Glu_race"/>
    <property type="match status" value="1"/>
</dbReference>
<dbReference type="SUPFAM" id="SSF53681">
    <property type="entry name" value="Aspartate/glutamate racemase"/>
    <property type="match status" value="2"/>
</dbReference>
<evidence type="ECO:0000313" key="5">
    <source>
        <dbReference type="Proteomes" id="UP000018769"/>
    </source>
</evidence>
<reference evidence="4 5" key="1">
    <citation type="journal article" date="2015" name="Biol. Direct">
        <title>Babela massiliensis, a representative of a widespread bacterial phylum with unusual adaptations to parasitism in amoebae.</title>
        <authorList>
            <person name="Pagnier I."/>
            <person name="Yutin N."/>
            <person name="Croce O."/>
            <person name="Makarova K.S."/>
            <person name="Wolf Y.I."/>
            <person name="Benamar S."/>
            <person name="Raoult D."/>
            <person name="Koonin E.V."/>
            <person name="La Scola B."/>
        </authorList>
    </citation>
    <scope>NUCLEOTIDE SEQUENCE [LARGE SCALE GENOMIC DNA]</scope>
    <source>
        <strain evidence="5">BABL1</strain>
    </source>
</reference>
<dbReference type="RefSeq" id="WP_023793074.1">
    <property type="nucleotide sequence ID" value="NC_023003.1"/>
</dbReference>
<protein>
    <submittedName>
        <fullName evidence="4">Aspartate racemase</fullName>
    </submittedName>
</protein>
<feature type="coiled-coil region" evidence="3">
    <location>
        <begin position="54"/>
        <end position="81"/>
    </location>
</feature>